<evidence type="ECO:0000313" key="10">
    <source>
        <dbReference type="Proteomes" id="UP001328733"/>
    </source>
</evidence>
<evidence type="ECO:0000256" key="3">
    <source>
        <dbReference type="PROSITE-ProRule" id="PRU00284"/>
    </source>
</evidence>
<dbReference type="CDD" id="cd06225">
    <property type="entry name" value="HAMP"/>
    <property type="match status" value="2"/>
</dbReference>
<dbReference type="Gene3D" id="1.10.287.950">
    <property type="entry name" value="Methyl-accepting chemotaxis protein"/>
    <property type="match status" value="1"/>
</dbReference>
<gene>
    <name evidence="9" type="ORF">V0288_25125</name>
</gene>
<keyword evidence="5" id="KW-0812">Transmembrane</keyword>
<dbReference type="Gene3D" id="6.10.340.10">
    <property type="match status" value="1"/>
</dbReference>
<proteinExistence type="inferred from homology"/>
<dbReference type="PRINTS" id="PR00260">
    <property type="entry name" value="CHEMTRNSDUCR"/>
</dbReference>
<feature type="domain" description="Methyl-accepting transducer" evidence="7">
    <location>
        <begin position="579"/>
        <end position="836"/>
    </location>
</feature>
<evidence type="ECO:0000259" key="6">
    <source>
        <dbReference type="PROSITE" id="PS50046"/>
    </source>
</evidence>
<dbReference type="GO" id="GO:0007165">
    <property type="term" value="P:signal transduction"/>
    <property type="evidence" value="ECO:0007669"/>
    <property type="project" value="UniProtKB-KW"/>
</dbReference>
<dbReference type="GO" id="GO:0004888">
    <property type="term" value="F:transmembrane signaling receptor activity"/>
    <property type="evidence" value="ECO:0007669"/>
    <property type="project" value="InterPro"/>
</dbReference>
<keyword evidence="5" id="KW-0472">Membrane</keyword>
<evidence type="ECO:0000256" key="4">
    <source>
        <dbReference type="SAM" id="MobiDB-lite"/>
    </source>
</evidence>
<dbReference type="SMART" id="SM00304">
    <property type="entry name" value="HAMP"/>
    <property type="match status" value="2"/>
</dbReference>
<dbReference type="InterPro" id="IPR003660">
    <property type="entry name" value="HAMP_dom"/>
</dbReference>
<dbReference type="CDD" id="cd11386">
    <property type="entry name" value="MCP_signal"/>
    <property type="match status" value="1"/>
</dbReference>
<dbReference type="InterPro" id="IPR029016">
    <property type="entry name" value="GAF-like_dom_sf"/>
</dbReference>
<feature type="region of interest" description="Disordered" evidence="4">
    <location>
        <begin position="1"/>
        <end position="20"/>
    </location>
</feature>
<dbReference type="GO" id="GO:0006935">
    <property type="term" value="P:chemotaxis"/>
    <property type="evidence" value="ECO:0007669"/>
    <property type="project" value="InterPro"/>
</dbReference>
<dbReference type="Proteomes" id="UP001328733">
    <property type="component" value="Unassembled WGS sequence"/>
</dbReference>
<evidence type="ECO:0000256" key="1">
    <source>
        <dbReference type="ARBA" id="ARBA00023224"/>
    </source>
</evidence>
<dbReference type="SMART" id="SM00065">
    <property type="entry name" value="GAF"/>
    <property type="match status" value="2"/>
</dbReference>
<organism evidence="9 10">
    <name type="scientific">Pannus brasiliensis CCIBt3594</name>
    <dbReference type="NCBI Taxonomy" id="1427578"/>
    <lineage>
        <taxon>Bacteria</taxon>
        <taxon>Bacillati</taxon>
        <taxon>Cyanobacteriota</taxon>
        <taxon>Cyanophyceae</taxon>
        <taxon>Oscillatoriophycideae</taxon>
        <taxon>Chroococcales</taxon>
        <taxon>Microcystaceae</taxon>
        <taxon>Pannus</taxon>
    </lineage>
</organism>
<keyword evidence="10" id="KW-1185">Reference proteome</keyword>
<feature type="domain" description="HAMP" evidence="8">
    <location>
        <begin position="116"/>
        <end position="168"/>
    </location>
</feature>
<feature type="domain" description="Phytochrome chromophore attachment site" evidence="6">
    <location>
        <begin position="361"/>
        <end position="497"/>
    </location>
</feature>
<dbReference type="PROSITE" id="PS50885">
    <property type="entry name" value="HAMP"/>
    <property type="match status" value="2"/>
</dbReference>
<comment type="similarity">
    <text evidence="2">Belongs to the methyl-accepting chemotaxis (MCP) protein family.</text>
</comment>
<dbReference type="InterPro" id="IPR004090">
    <property type="entry name" value="Chemotax_Me-accpt_rcpt"/>
</dbReference>
<feature type="domain" description="HAMP" evidence="8">
    <location>
        <begin position="523"/>
        <end position="574"/>
    </location>
</feature>
<feature type="transmembrane region" description="Helical" evidence="5">
    <location>
        <begin position="96"/>
        <end position="115"/>
    </location>
</feature>
<comment type="caution">
    <text evidence="9">The sequence shown here is derived from an EMBL/GenBank/DDBJ whole genome shotgun (WGS) entry which is preliminary data.</text>
</comment>
<feature type="domain" description="Phytochrome chromophore attachment site" evidence="6">
    <location>
        <begin position="189"/>
        <end position="325"/>
    </location>
</feature>
<protein>
    <submittedName>
        <fullName evidence="9">Methyl-accepting chemotaxis protein</fullName>
    </submittedName>
</protein>
<dbReference type="Gene3D" id="3.30.450.40">
    <property type="match status" value="2"/>
</dbReference>
<dbReference type="PROSITE" id="PS50111">
    <property type="entry name" value="CHEMOTAXIS_TRANSDUC_2"/>
    <property type="match status" value="1"/>
</dbReference>
<dbReference type="SMART" id="SM00283">
    <property type="entry name" value="MA"/>
    <property type="match status" value="1"/>
</dbReference>
<dbReference type="PROSITE" id="PS50046">
    <property type="entry name" value="PHYTOCHROME_2"/>
    <property type="match status" value="2"/>
</dbReference>
<dbReference type="SUPFAM" id="SSF158472">
    <property type="entry name" value="HAMP domain-like"/>
    <property type="match status" value="1"/>
</dbReference>
<feature type="compositionally biased region" description="Polar residues" evidence="4">
    <location>
        <begin position="8"/>
        <end position="20"/>
    </location>
</feature>
<dbReference type="SUPFAM" id="SSF58104">
    <property type="entry name" value="Methyl-accepting chemotaxis protein (MCP) signaling domain"/>
    <property type="match status" value="1"/>
</dbReference>
<dbReference type="InterPro" id="IPR003018">
    <property type="entry name" value="GAF"/>
</dbReference>
<evidence type="ECO:0000256" key="5">
    <source>
        <dbReference type="SAM" id="Phobius"/>
    </source>
</evidence>
<dbReference type="RefSeq" id="WP_332867899.1">
    <property type="nucleotide sequence ID" value="NZ_JBAFSM010000108.1"/>
</dbReference>
<accession>A0AAW9QTK8</accession>
<evidence type="ECO:0000256" key="2">
    <source>
        <dbReference type="ARBA" id="ARBA00029447"/>
    </source>
</evidence>
<evidence type="ECO:0000259" key="8">
    <source>
        <dbReference type="PROSITE" id="PS50885"/>
    </source>
</evidence>
<dbReference type="Pfam" id="PF00672">
    <property type="entry name" value="HAMP"/>
    <property type="match status" value="2"/>
</dbReference>
<reference evidence="9 10" key="1">
    <citation type="submission" date="2024-01" db="EMBL/GenBank/DDBJ databases">
        <title>Genomic insights into the taxonomy and metabolism of the cyanobacterium Pannus brasiliensis CCIBt3594.</title>
        <authorList>
            <person name="Machado M."/>
            <person name="Botero N.B."/>
            <person name="Andreote A.P.D."/>
            <person name="Feitosa A.M.T."/>
            <person name="Popin R."/>
            <person name="Sivonen K."/>
            <person name="Fiore M.F."/>
        </authorList>
    </citation>
    <scope>NUCLEOTIDE SEQUENCE [LARGE SCALE GENOMIC DNA]</scope>
    <source>
        <strain evidence="9 10">CCIBt3594</strain>
    </source>
</reference>
<sequence>MDTRLRDSQPNGTSVPSLPSRTGIFRTSLDRTGRSIALLTLLAVGSVALGGINVALADRGKESATPAKINANKSIVAREPREANISPDNGFEGGGLLVLSLVVLGLVPALAWLIGRSNSRSIGRLRQVTGEIARGNYRARADIDSGGDTGKLAGDLNAMAESIERERRDLMQKTEMYRFLVDLAVNGQNTNDFLDRTVGIARSILAVDRLLIYRFGKDKRGYVACESVNDNLPSAIGERAIDTCIPETILNAYLQGRSVAIDEVATADIHADHRRLLDRLGVKASAIAPIRSGEELFGLLIAHRCDRARKWRETEIDFLQQLAGRIPIALESSAGKRERELGTVLFTRLQEITRALSRSSEERELLELAVTESRAALRADRTIVYCFDENWVGTIVAESVDRRYPASLGATIGDPCFAERYVDPYRQGRVRAIDDIQAAGLTDCHLQQLEPYAVKANLVTPILVSGQLYGLLIAHHCGSVHDWQGVESDFLAQVAIHVGSILERFYLQTVQKAAEEEERKARERIQQRAIELLMEIDPLRQGDLSIRATVTEDEIGTIAEAYNASVENLRQVVTRVRTVTENLTDTTSGSSDSLKSLASGISLQVEEIRASLAKIEEMQAAIERVALNARQASSTVSETLESVFRSETSMARTVDGMRSIRETVSQSARKIEKLGEYSQKIAKVVNLIGRFAAQTHLLALKASIEAARAGEEGRGFAVIADEVRALASQSAEATAEIETLVLGIQNETKEVALTMETGTEQVAIGSQLLEETRLGLERITATGRQIDELVKTIAESATVHGRTGQTVRQELLEVSSLSEQTCLSAEEVSTSLDLLLQSARSLEESVARFKV</sequence>
<keyword evidence="5" id="KW-1133">Transmembrane helix</keyword>
<dbReference type="SUPFAM" id="SSF55781">
    <property type="entry name" value="GAF domain-like"/>
    <property type="match status" value="2"/>
</dbReference>
<dbReference type="PANTHER" id="PTHR32089">
    <property type="entry name" value="METHYL-ACCEPTING CHEMOTAXIS PROTEIN MCPB"/>
    <property type="match status" value="1"/>
</dbReference>
<name>A0AAW9QTK8_9CHRO</name>
<dbReference type="InterPro" id="IPR004089">
    <property type="entry name" value="MCPsignal_dom"/>
</dbReference>
<keyword evidence="1 3" id="KW-0807">Transducer</keyword>
<evidence type="ECO:0000259" key="7">
    <source>
        <dbReference type="PROSITE" id="PS50111"/>
    </source>
</evidence>
<evidence type="ECO:0000313" key="9">
    <source>
        <dbReference type="EMBL" id="MEG3440428.1"/>
    </source>
</evidence>
<feature type="transmembrane region" description="Helical" evidence="5">
    <location>
        <begin position="36"/>
        <end position="56"/>
    </location>
</feature>
<dbReference type="InterPro" id="IPR016132">
    <property type="entry name" value="Phyto_chromo_attachment"/>
</dbReference>
<dbReference type="Pfam" id="PF00015">
    <property type="entry name" value="MCPsignal"/>
    <property type="match status" value="1"/>
</dbReference>
<dbReference type="AlphaFoldDB" id="A0AAW9QTK8"/>
<dbReference type="PANTHER" id="PTHR32089:SF114">
    <property type="entry name" value="METHYL-ACCEPTING CHEMOTAXIS PROTEIN MCPB"/>
    <property type="match status" value="1"/>
</dbReference>
<dbReference type="EMBL" id="JBAFSM010000108">
    <property type="protein sequence ID" value="MEG3440428.1"/>
    <property type="molecule type" value="Genomic_DNA"/>
</dbReference>
<dbReference type="GO" id="GO:0016020">
    <property type="term" value="C:membrane"/>
    <property type="evidence" value="ECO:0007669"/>
    <property type="project" value="InterPro"/>
</dbReference>
<dbReference type="Pfam" id="PF01590">
    <property type="entry name" value="GAF"/>
    <property type="match status" value="2"/>
</dbReference>